<dbReference type="RefSeq" id="WP_027288798.1">
    <property type="nucleotide sequence ID" value="NZ_NRRE01000026.1"/>
</dbReference>
<reference evidence="2" key="1">
    <citation type="submission" date="2017-08" db="EMBL/GenBank/DDBJ databases">
        <authorList>
            <person name="Imhoff J.F."/>
            <person name="Rahn T."/>
            <person name="Kuenzel S."/>
            <person name="Neulinger S.C."/>
        </authorList>
    </citation>
    <scope>NUCLEOTIDE SEQUENCE</scope>
    <source>
        <strain evidence="2">DSM 9154</strain>
    </source>
</reference>
<protein>
    <recommendedName>
        <fullName evidence="1">Aspartyl/glutamyl-tRNA(Asn/Gln) amidotransferase subunit C</fullName>
        <shortName evidence="1">Asp/Glu-ADT subunit C</shortName>
        <ecNumber evidence="1">6.3.5.-</ecNumber>
    </recommendedName>
</protein>
<dbReference type="EMBL" id="NRRE01000026">
    <property type="protein sequence ID" value="MBK1698055.1"/>
    <property type="molecule type" value="Genomic_DNA"/>
</dbReference>
<comment type="function">
    <text evidence="1">Allows the formation of correctly charged Asn-tRNA(Asn) or Gln-tRNA(Gln) through the transamidation of misacylated Asp-tRNA(Asn) or Glu-tRNA(Gln) in organisms which lack either or both of asparaginyl-tRNA or glutaminyl-tRNA synthetases. The reaction takes place in the presence of glutamine and ATP through an activated phospho-Asp-tRNA(Asn) or phospho-Glu-tRNA(Gln).</text>
</comment>
<keyword evidence="1" id="KW-0067">ATP-binding</keyword>
<comment type="similarity">
    <text evidence="1">Belongs to the GatC family.</text>
</comment>
<keyword evidence="1" id="KW-0436">Ligase</keyword>
<keyword evidence="3" id="KW-1185">Reference proteome</keyword>
<gene>
    <name evidence="1" type="primary">gatC</name>
    <name evidence="2" type="ORF">CKO21_12475</name>
</gene>
<keyword evidence="1" id="KW-0648">Protein biosynthesis</keyword>
<dbReference type="InterPro" id="IPR003837">
    <property type="entry name" value="GatC"/>
</dbReference>
<proteinExistence type="inferred from homology"/>
<dbReference type="Gene3D" id="1.10.20.60">
    <property type="entry name" value="Glu-tRNAGln amidotransferase C subunit, N-terminal domain"/>
    <property type="match status" value="1"/>
</dbReference>
<dbReference type="Proteomes" id="UP000778970">
    <property type="component" value="Unassembled WGS sequence"/>
</dbReference>
<comment type="catalytic activity">
    <reaction evidence="1">
        <text>L-aspartyl-tRNA(Asn) + L-glutamine + ATP + H2O = L-asparaginyl-tRNA(Asn) + L-glutamate + ADP + phosphate + 2 H(+)</text>
        <dbReference type="Rhea" id="RHEA:14513"/>
        <dbReference type="Rhea" id="RHEA-COMP:9674"/>
        <dbReference type="Rhea" id="RHEA-COMP:9677"/>
        <dbReference type="ChEBI" id="CHEBI:15377"/>
        <dbReference type="ChEBI" id="CHEBI:15378"/>
        <dbReference type="ChEBI" id="CHEBI:29985"/>
        <dbReference type="ChEBI" id="CHEBI:30616"/>
        <dbReference type="ChEBI" id="CHEBI:43474"/>
        <dbReference type="ChEBI" id="CHEBI:58359"/>
        <dbReference type="ChEBI" id="CHEBI:78515"/>
        <dbReference type="ChEBI" id="CHEBI:78516"/>
        <dbReference type="ChEBI" id="CHEBI:456216"/>
    </reaction>
</comment>
<organism evidence="2 3">
    <name type="scientific">Rhodovibrio salinarum</name>
    <dbReference type="NCBI Taxonomy" id="1087"/>
    <lineage>
        <taxon>Bacteria</taxon>
        <taxon>Pseudomonadati</taxon>
        <taxon>Pseudomonadota</taxon>
        <taxon>Alphaproteobacteria</taxon>
        <taxon>Rhodospirillales</taxon>
        <taxon>Rhodovibrionaceae</taxon>
        <taxon>Rhodovibrio</taxon>
    </lineage>
</organism>
<dbReference type="HAMAP" id="MF_00122">
    <property type="entry name" value="GatC"/>
    <property type="match status" value="1"/>
</dbReference>
<dbReference type="NCBIfam" id="TIGR00135">
    <property type="entry name" value="gatC"/>
    <property type="match status" value="1"/>
</dbReference>
<comment type="catalytic activity">
    <reaction evidence="1">
        <text>L-glutamyl-tRNA(Gln) + L-glutamine + ATP + H2O = L-glutaminyl-tRNA(Gln) + L-glutamate + ADP + phosphate + H(+)</text>
        <dbReference type="Rhea" id="RHEA:17521"/>
        <dbReference type="Rhea" id="RHEA-COMP:9681"/>
        <dbReference type="Rhea" id="RHEA-COMP:9684"/>
        <dbReference type="ChEBI" id="CHEBI:15377"/>
        <dbReference type="ChEBI" id="CHEBI:15378"/>
        <dbReference type="ChEBI" id="CHEBI:29985"/>
        <dbReference type="ChEBI" id="CHEBI:30616"/>
        <dbReference type="ChEBI" id="CHEBI:43474"/>
        <dbReference type="ChEBI" id="CHEBI:58359"/>
        <dbReference type="ChEBI" id="CHEBI:78520"/>
        <dbReference type="ChEBI" id="CHEBI:78521"/>
        <dbReference type="ChEBI" id="CHEBI:456216"/>
    </reaction>
</comment>
<dbReference type="InterPro" id="IPR036113">
    <property type="entry name" value="Asp/Glu-ADT_sf_sub_c"/>
</dbReference>
<keyword evidence="1" id="KW-0547">Nucleotide-binding</keyword>
<evidence type="ECO:0000256" key="1">
    <source>
        <dbReference type="HAMAP-Rule" id="MF_00122"/>
    </source>
</evidence>
<dbReference type="PANTHER" id="PTHR15004">
    <property type="entry name" value="GLUTAMYL-TRNA(GLN) AMIDOTRANSFERASE SUBUNIT C, MITOCHONDRIAL"/>
    <property type="match status" value="1"/>
</dbReference>
<sequence length="95" mass="10547">MAVDKDTVAQIAKLARIKVDDAQQEALTKELSNILGWVDELGELDTEGVQPMTSVVEVQHSLRKDVVNDGDRQDDILKNAPESKQGYFVVPRVVE</sequence>
<reference evidence="2" key="2">
    <citation type="journal article" date="2020" name="Microorganisms">
        <title>Osmotic Adaptation and Compatible Solute Biosynthesis of Phototrophic Bacteria as Revealed from Genome Analyses.</title>
        <authorList>
            <person name="Imhoff J.F."/>
            <person name="Rahn T."/>
            <person name="Kunzel S."/>
            <person name="Keller A."/>
            <person name="Neulinger S.C."/>
        </authorList>
    </citation>
    <scope>NUCLEOTIDE SEQUENCE</scope>
    <source>
        <strain evidence="2">DSM 9154</strain>
    </source>
</reference>
<dbReference type="AlphaFoldDB" id="A0A934QKB3"/>
<dbReference type="GO" id="GO:0006412">
    <property type="term" value="P:translation"/>
    <property type="evidence" value="ECO:0007669"/>
    <property type="project" value="UniProtKB-UniRule"/>
</dbReference>
<dbReference type="GO" id="GO:0006450">
    <property type="term" value="P:regulation of translational fidelity"/>
    <property type="evidence" value="ECO:0007669"/>
    <property type="project" value="InterPro"/>
</dbReference>
<comment type="subunit">
    <text evidence="1">Heterotrimer of A, B and C subunits.</text>
</comment>
<dbReference type="EC" id="6.3.5.-" evidence="1"/>
<dbReference type="GO" id="GO:0005524">
    <property type="term" value="F:ATP binding"/>
    <property type="evidence" value="ECO:0007669"/>
    <property type="project" value="UniProtKB-KW"/>
</dbReference>
<accession>A0A934QKB3</accession>
<dbReference type="GO" id="GO:0070681">
    <property type="term" value="P:glutaminyl-tRNAGln biosynthesis via transamidation"/>
    <property type="evidence" value="ECO:0007669"/>
    <property type="project" value="TreeGrafter"/>
</dbReference>
<evidence type="ECO:0000313" key="3">
    <source>
        <dbReference type="Proteomes" id="UP000778970"/>
    </source>
</evidence>
<comment type="caution">
    <text evidence="2">The sequence shown here is derived from an EMBL/GenBank/DDBJ whole genome shotgun (WGS) entry which is preliminary data.</text>
</comment>
<dbReference type="Pfam" id="PF02686">
    <property type="entry name" value="GatC"/>
    <property type="match status" value="1"/>
</dbReference>
<name>A0A934QKB3_9PROT</name>
<dbReference type="GO" id="GO:0050567">
    <property type="term" value="F:glutaminyl-tRNA synthase (glutamine-hydrolyzing) activity"/>
    <property type="evidence" value="ECO:0007669"/>
    <property type="project" value="UniProtKB-UniRule"/>
</dbReference>
<dbReference type="PANTHER" id="PTHR15004:SF0">
    <property type="entry name" value="GLUTAMYL-TRNA(GLN) AMIDOTRANSFERASE SUBUNIT C, MITOCHONDRIAL"/>
    <property type="match status" value="1"/>
</dbReference>
<dbReference type="SUPFAM" id="SSF141000">
    <property type="entry name" value="Glu-tRNAGln amidotransferase C subunit"/>
    <property type="match status" value="1"/>
</dbReference>
<evidence type="ECO:0000313" key="2">
    <source>
        <dbReference type="EMBL" id="MBK1698055.1"/>
    </source>
</evidence>